<evidence type="ECO:0000313" key="4">
    <source>
        <dbReference type="Proteomes" id="UP000274097"/>
    </source>
</evidence>
<dbReference type="RefSeq" id="WP_120640238.1">
    <property type="nucleotide sequence ID" value="NZ_RAQU01000181.1"/>
</dbReference>
<protein>
    <recommendedName>
        <fullName evidence="1">Excalibur calcium-binding domain-containing protein</fullName>
    </recommendedName>
</protein>
<keyword evidence="4" id="KW-1185">Reference proteome</keyword>
<feature type="domain" description="Excalibur calcium-binding" evidence="1">
    <location>
        <begin position="4"/>
        <end position="29"/>
    </location>
</feature>
<dbReference type="InterPro" id="IPR008613">
    <property type="entry name" value="Excalibur_Ca-bd_domain"/>
</dbReference>
<dbReference type="Pfam" id="PF05901">
    <property type="entry name" value="Excalibur"/>
    <property type="match status" value="1"/>
</dbReference>
<dbReference type="EMBL" id="RAQU01000181">
    <property type="protein sequence ID" value="RKK02130.1"/>
    <property type="molecule type" value="Genomic_DNA"/>
</dbReference>
<evidence type="ECO:0000313" key="5">
    <source>
        <dbReference type="Proteomes" id="UP000278036"/>
    </source>
</evidence>
<reference evidence="2 5" key="1">
    <citation type="submission" date="2018-09" db="EMBL/GenBank/DDBJ databases">
        <title>Roseomonas sp. nov., isolated from feces of Tibetan antelopes in the Qinghai-Tibet plateau, China.</title>
        <authorList>
            <person name="Tian Z."/>
        </authorList>
    </citation>
    <scope>NUCLEOTIDE SEQUENCE [LARGE SCALE GENOMIC DNA]</scope>
    <source>
        <strain evidence="3 4">Z23</strain>
        <strain evidence="2 5">Z24</strain>
    </source>
</reference>
<organism evidence="2 5">
    <name type="scientific">Teichococcus wenyumeiae</name>
    <dbReference type="NCBI Taxonomy" id="2478470"/>
    <lineage>
        <taxon>Bacteria</taxon>
        <taxon>Pseudomonadati</taxon>
        <taxon>Pseudomonadota</taxon>
        <taxon>Alphaproteobacteria</taxon>
        <taxon>Acetobacterales</taxon>
        <taxon>Roseomonadaceae</taxon>
        <taxon>Roseomonas</taxon>
    </lineage>
</organism>
<dbReference type="InParanoid" id="A0A3A9J825"/>
<dbReference type="AlphaFoldDB" id="A0A3A9J825"/>
<evidence type="ECO:0000313" key="3">
    <source>
        <dbReference type="EMBL" id="RMI17023.1"/>
    </source>
</evidence>
<proteinExistence type="predicted"/>
<evidence type="ECO:0000259" key="1">
    <source>
        <dbReference type="Pfam" id="PF05901"/>
    </source>
</evidence>
<dbReference type="OrthoDB" id="9805504at2"/>
<sequence length="33" mass="3623">MGRCAEAQFHLRRCGLSRLDADGDGVPCESLCR</sequence>
<dbReference type="Proteomes" id="UP000274097">
    <property type="component" value="Unassembled WGS sequence"/>
</dbReference>
<name>A0A3A9J825_9PROT</name>
<dbReference type="Proteomes" id="UP000278036">
    <property type="component" value="Unassembled WGS sequence"/>
</dbReference>
<gene>
    <name evidence="2" type="ORF">D6Z83_21355</name>
    <name evidence="3" type="ORF">EBE87_24375</name>
</gene>
<dbReference type="EMBL" id="RFLX01000041">
    <property type="protein sequence ID" value="RMI17023.1"/>
    <property type="molecule type" value="Genomic_DNA"/>
</dbReference>
<comment type="caution">
    <text evidence="2">The sequence shown here is derived from an EMBL/GenBank/DDBJ whole genome shotgun (WGS) entry which is preliminary data.</text>
</comment>
<accession>A0A3A9J825</accession>
<evidence type="ECO:0000313" key="2">
    <source>
        <dbReference type="EMBL" id="RKK02130.1"/>
    </source>
</evidence>